<keyword evidence="6 8" id="KW-0472">Membrane</keyword>
<dbReference type="InterPro" id="IPR036942">
    <property type="entry name" value="Beta-barrel_TonB_sf"/>
</dbReference>
<dbReference type="InterPro" id="IPR037066">
    <property type="entry name" value="Plug_dom_sf"/>
</dbReference>
<dbReference type="Pfam" id="PF07715">
    <property type="entry name" value="Plug"/>
    <property type="match status" value="1"/>
</dbReference>
<evidence type="ECO:0000256" key="4">
    <source>
        <dbReference type="ARBA" id="ARBA00022692"/>
    </source>
</evidence>
<comment type="caution">
    <text evidence="13">The sequence shown here is derived from an EMBL/GenBank/DDBJ whole genome shotgun (WGS) entry which is preliminary data.</text>
</comment>
<keyword evidence="5 9" id="KW-0798">TonB box</keyword>
<comment type="similarity">
    <text evidence="8 9">Belongs to the TonB-dependent receptor family.</text>
</comment>
<feature type="signal peptide" evidence="10">
    <location>
        <begin position="1"/>
        <end position="22"/>
    </location>
</feature>
<keyword evidence="7 8" id="KW-0998">Cell outer membrane</keyword>
<evidence type="ECO:0000259" key="11">
    <source>
        <dbReference type="Pfam" id="PF00593"/>
    </source>
</evidence>
<evidence type="ECO:0000256" key="8">
    <source>
        <dbReference type="PROSITE-ProRule" id="PRU01360"/>
    </source>
</evidence>
<dbReference type="InterPro" id="IPR000531">
    <property type="entry name" value="Beta-barrel_TonB"/>
</dbReference>
<evidence type="ECO:0000313" key="13">
    <source>
        <dbReference type="EMBL" id="MEZ0474922.1"/>
    </source>
</evidence>
<dbReference type="EMBL" id="JBFWIC010000011">
    <property type="protein sequence ID" value="MEZ0474922.1"/>
    <property type="molecule type" value="Genomic_DNA"/>
</dbReference>
<organism evidence="13 14">
    <name type="scientific">Luteimonas salinilitoris</name>
    <dbReference type="NCBI Taxonomy" id="3237697"/>
    <lineage>
        <taxon>Bacteria</taxon>
        <taxon>Pseudomonadati</taxon>
        <taxon>Pseudomonadota</taxon>
        <taxon>Gammaproteobacteria</taxon>
        <taxon>Lysobacterales</taxon>
        <taxon>Lysobacteraceae</taxon>
        <taxon>Luteimonas</taxon>
    </lineage>
</organism>
<dbReference type="InterPro" id="IPR039426">
    <property type="entry name" value="TonB-dep_rcpt-like"/>
</dbReference>
<dbReference type="Proteomes" id="UP001566331">
    <property type="component" value="Unassembled WGS sequence"/>
</dbReference>
<evidence type="ECO:0000256" key="6">
    <source>
        <dbReference type="ARBA" id="ARBA00023136"/>
    </source>
</evidence>
<feature type="domain" description="TonB-dependent receptor-like beta-barrel" evidence="11">
    <location>
        <begin position="303"/>
        <end position="706"/>
    </location>
</feature>
<evidence type="ECO:0000256" key="2">
    <source>
        <dbReference type="ARBA" id="ARBA00022448"/>
    </source>
</evidence>
<protein>
    <submittedName>
        <fullName evidence="13">TonB-dependent receptor</fullName>
    </submittedName>
</protein>
<comment type="subcellular location">
    <subcellularLocation>
        <location evidence="1 8">Cell outer membrane</location>
        <topology evidence="1 8">Multi-pass membrane protein</topology>
    </subcellularLocation>
</comment>
<keyword evidence="10" id="KW-0732">Signal</keyword>
<evidence type="ECO:0000259" key="12">
    <source>
        <dbReference type="Pfam" id="PF07715"/>
    </source>
</evidence>
<sequence length="740" mass="81015">MKTPLSVAIACALFAAAPVIHAQDGGDAAQDTTAEDATTATTDLDRMVVTGSRSPRAVDKIPGAVTIVSQEEVQRSLTLSEDATAVLARSVPGYSESSQAMSNLGETLRGRTALRLFDGIPQGSPLREGNRSGTFTDMGIVGRIEVISGPSAAEGIGAAGGIINYLSKTPTEEGTQATLTSRYSTQFREDSDAWKAGLTVTHKNDGYDLLAATSFLDRGMAWDANGRRVGMNASGSTNDSEADNLFLKWGMNFGEAGMQRLQLSASRFEITGKGNYSWVEGDREQGITDSSVRIPPLGSMTEFNDFRQYALSYSNADLFGGSLTADVYRASQAMRYPAEDGIDRQDPEIAPIGELIDQSEIATEKRGARVSWTHSSLFDVDGLELRAGVDVVEDEAQQRLAITNRVWVPPMVYKSTAPYAQLSWDIGPVTVSGGVRREDGELEVDDYTTTWYRDRRFVSGGTLDYQENLPNVGAIWRMTDAWSVYASYSEGFSLPNVGIPLRNIQCSNDTPEPGIQPDGCPNDPPISVGGIVDLQAIVVDNREIGFNWRGERASLGASYYESNSDFGSSLIVDPATEDFILSRAPVEIKGFEASSEFRPSDDWRLTALYSRIRGKTTFGGDGPLDREMGINDISPDKLSAAVSWRFLPRGDVTLGATMLFDRDLNEGLPEDQAWAEEHTEGYTLFDLTVNYDFERYGRLSLGIENLTDKHYILSWSQIDFWKNYFAGRGRMFSLTHTITF</sequence>
<dbReference type="SUPFAM" id="SSF56935">
    <property type="entry name" value="Porins"/>
    <property type="match status" value="1"/>
</dbReference>
<dbReference type="Gene3D" id="2.40.170.20">
    <property type="entry name" value="TonB-dependent receptor, beta-barrel domain"/>
    <property type="match status" value="1"/>
</dbReference>
<reference evidence="13 14" key="1">
    <citation type="submission" date="2024-07" db="EMBL/GenBank/DDBJ databases">
        <title>Luteimonas salilacus sp. nov., isolated from the shore soil of Salt Lake in Tibet of China.</title>
        <authorList>
            <person name="Zhang X."/>
            <person name="Li A."/>
        </authorList>
    </citation>
    <scope>NUCLEOTIDE SEQUENCE [LARGE SCALE GENOMIC DNA]</scope>
    <source>
        <strain evidence="13 14">B3-2-R+30</strain>
    </source>
</reference>
<evidence type="ECO:0000256" key="1">
    <source>
        <dbReference type="ARBA" id="ARBA00004571"/>
    </source>
</evidence>
<feature type="chain" id="PRO_5045768573" evidence="10">
    <location>
        <begin position="23"/>
        <end position="740"/>
    </location>
</feature>
<dbReference type="Pfam" id="PF00593">
    <property type="entry name" value="TonB_dep_Rec_b-barrel"/>
    <property type="match status" value="1"/>
</dbReference>
<evidence type="ECO:0000256" key="10">
    <source>
        <dbReference type="SAM" id="SignalP"/>
    </source>
</evidence>
<evidence type="ECO:0000256" key="5">
    <source>
        <dbReference type="ARBA" id="ARBA00023077"/>
    </source>
</evidence>
<keyword evidence="14" id="KW-1185">Reference proteome</keyword>
<dbReference type="Gene3D" id="2.170.130.10">
    <property type="entry name" value="TonB-dependent receptor, plug domain"/>
    <property type="match status" value="1"/>
</dbReference>
<evidence type="ECO:0000256" key="7">
    <source>
        <dbReference type="ARBA" id="ARBA00023237"/>
    </source>
</evidence>
<evidence type="ECO:0000313" key="14">
    <source>
        <dbReference type="Proteomes" id="UP001566331"/>
    </source>
</evidence>
<dbReference type="PROSITE" id="PS52016">
    <property type="entry name" value="TONB_DEPENDENT_REC_3"/>
    <property type="match status" value="1"/>
</dbReference>
<dbReference type="InterPro" id="IPR012910">
    <property type="entry name" value="Plug_dom"/>
</dbReference>
<accession>A0ABV4HQC2</accession>
<proteinExistence type="inferred from homology"/>
<keyword evidence="13" id="KW-0675">Receptor</keyword>
<keyword evidence="3 8" id="KW-1134">Transmembrane beta strand</keyword>
<dbReference type="PANTHER" id="PTHR30069:SF42">
    <property type="entry name" value="FERRIC AEROBACTIN RECEPTOR"/>
    <property type="match status" value="1"/>
</dbReference>
<evidence type="ECO:0000256" key="9">
    <source>
        <dbReference type="RuleBase" id="RU003357"/>
    </source>
</evidence>
<gene>
    <name evidence="13" type="ORF">AB6713_09890</name>
</gene>
<name>A0ABV4HQC2_9GAMM</name>
<dbReference type="RefSeq" id="WP_370562352.1">
    <property type="nucleotide sequence ID" value="NZ_JBFWIB010000001.1"/>
</dbReference>
<dbReference type="PANTHER" id="PTHR30069">
    <property type="entry name" value="TONB-DEPENDENT OUTER MEMBRANE RECEPTOR"/>
    <property type="match status" value="1"/>
</dbReference>
<evidence type="ECO:0000256" key="3">
    <source>
        <dbReference type="ARBA" id="ARBA00022452"/>
    </source>
</evidence>
<keyword evidence="2 8" id="KW-0813">Transport</keyword>
<feature type="domain" description="TonB-dependent receptor plug" evidence="12">
    <location>
        <begin position="59"/>
        <end position="162"/>
    </location>
</feature>
<keyword evidence="4 8" id="KW-0812">Transmembrane</keyword>